<dbReference type="RefSeq" id="WP_015758162.1">
    <property type="nucleotide sequence ID" value="NC_013216.1"/>
</dbReference>
<dbReference type="HOGENOM" id="CLU_2368242_0_0_9"/>
<sequence length="95" mass="11031">MSKRFGKKKSELKVQGKMVASITGAKMFDDYKDACMRWANDLAERRGTNKFQICSVKPDEIKNFLERVAMTHRPDTVHHQYLGFRYPAAKKSVVY</sequence>
<proteinExistence type="predicted"/>
<dbReference type="AlphaFoldDB" id="C8W172"/>
<protein>
    <submittedName>
        <fullName evidence="1">Uncharacterized protein</fullName>
    </submittedName>
</protein>
<evidence type="ECO:0000313" key="2">
    <source>
        <dbReference type="Proteomes" id="UP000002217"/>
    </source>
</evidence>
<gene>
    <name evidence="1" type="ordered locus">Dtox_2688</name>
</gene>
<evidence type="ECO:0000313" key="1">
    <source>
        <dbReference type="EMBL" id="ACV63468.1"/>
    </source>
</evidence>
<dbReference type="KEGG" id="dae:Dtox_2688"/>
<keyword evidence="2" id="KW-1185">Reference proteome</keyword>
<accession>C8W172</accession>
<dbReference type="Proteomes" id="UP000002217">
    <property type="component" value="Chromosome"/>
</dbReference>
<reference evidence="1 2" key="1">
    <citation type="journal article" date="2009" name="Stand. Genomic Sci.">
        <title>Complete genome sequence of Desulfotomaculum acetoxidans type strain (5575).</title>
        <authorList>
            <person name="Spring S."/>
            <person name="Lapidus A."/>
            <person name="Schroder M."/>
            <person name="Gleim D."/>
            <person name="Sims D."/>
            <person name="Meincke L."/>
            <person name="Glavina Del Rio T."/>
            <person name="Tice H."/>
            <person name="Copeland A."/>
            <person name="Cheng J.F."/>
            <person name="Lucas S."/>
            <person name="Chen F."/>
            <person name="Nolan M."/>
            <person name="Bruce D."/>
            <person name="Goodwin L."/>
            <person name="Pitluck S."/>
            <person name="Ivanova N."/>
            <person name="Mavromatis K."/>
            <person name="Mikhailova N."/>
            <person name="Pati A."/>
            <person name="Chen A."/>
            <person name="Palaniappan K."/>
            <person name="Land M."/>
            <person name="Hauser L."/>
            <person name="Chang Y.J."/>
            <person name="Jeffries C.D."/>
            <person name="Chain P."/>
            <person name="Saunders E."/>
            <person name="Brettin T."/>
            <person name="Detter J.C."/>
            <person name="Goker M."/>
            <person name="Bristow J."/>
            <person name="Eisen J.A."/>
            <person name="Markowitz V."/>
            <person name="Hugenholtz P."/>
            <person name="Kyrpides N.C."/>
            <person name="Klenk H.P."/>
            <person name="Han C."/>
        </authorList>
    </citation>
    <scope>NUCLEOTIDE SEQUENCE [LARGE SCALE GENOMIC DNA]</scope>
    <source>
        <strain evidence="2">ATCC 49208 / DSM 771 / VKM B-1644</strain>
    </source>
</reference>
<dbReference type="EMBL" id="CP001720">
    <property type="protein sequence ID" value="ACV63468.1"/>
    <property type="molecule type" value="Genomic_DNA"/>
</dbReference>
<name>C8W172_DESAS</name>
<organism evidence="1 2">
    <name type="scientific">Desulfofarcimen acetoxidans (strain ATCC 49208 / DSM 771 / KCTC 5769 / VKM B-1644 / 5575)</name>
    <name type="common">Desulfotomaculum acetoxidans</name>
    <dbReference type="NCBI Taxonomy" id="485916"/>
    <lineage>
        <taxon>Bacteria</taxon>
        <taxon>Bacillati</taxon>
        <taxon>Bacillota</taxon>
        <taxon>Clostridia</taxon>
        <taxon>Eubacteriales</taxon>
        <taxon>Peptococcaceae</taxon>
        <taxon>Desulfofarcimen</taxon>
    </lineage>
</organism>